<dbReference type="Proteomes" id="UP001172673">
    <property type="component" value="Unassembled WGS sequence"/>
</dbReference>
<accession>A0AA38X185</accession>
<evidence type="ECO:0000259" key="3">
    <source>
        <dbReference type="Pfam" id="PF25000"/>
    </source>
</evidence>
<evidence type="ECO:0000313" key="5">
    <source>
        <dbReference type="Proteomes" id="UP001172673"/>
    </source>
</evidence>
<feature type="domain" description="NB-ARC" evidence="2">
    <location>
        <begin position="333"/>
        <end position="474"/>
    </location>
</feature>
<evidence type="ECO:0008006" key="6">
    <source>
        <dbReference type="Google" id="ProtNLM"/>
    </source>
</evidence>
<dbReference type="PANTHER" id="PTHR47691">
    <property type="entry name" value="REGULATOR-RELATED"/>
    <property type="match status" value="1"/>
</dbReference>
<comment type="caution">
    <text evidence="4">The sequence shown here is derived from an EMBL/GenBank/DDBJ whole genome shotgun (WGS) entry which is preliminary data.</text>
</comment>
<dbReference type="Gene3D" id="1.25.40.10">
    <property type="entry name" value="Tetratricopeptide repeat domain"/>
    <property type="match status" value="1"/>
</dbReference>
<dbReference type="AlphaFoldDB" id="A0AA38X185"/>
<gene>
    <name evidence="4" type="ORF">H2200_010277</name>
</gene>
<proteinExistence type="predicted"/>
<feature type="domain" description="DUF7779" evidence="3">
    <location>
        <begin position="565"/>
        <end position="653"/>
    </location>
</feature>
<dbReference type="InterPro" id="IPR027417">
    <property type="entry name" value="P-loop_NTPase"/>
</dbReference>
<feature type="region of interest" description="Disordered" evidence="1">
    <location>
        <begin position="1004"/>
        <end position="1023"/>
    </location>
</feature>
<feature type="compositionally biased region" description="Polar residues" evidence="1">
    <location>
        <begin position="1084"/>
        <end position="1114"/>
    </location>
</feature>
<evidence type="ECO:0000259" key="2">
    <source>
        <dbReference type="Pfam" id="PF00931"/>
    </source>
</evidence>
<dbReference type="GO" id="GO:0043531">
    <property type="term" value="F:ADP binding"/>
    <property type="evidence" value="ECO:0007669"/>
    <property type="project" value="InterPro"/>
</dbReference>
<dbReference type="Pfam" id="PF00931">
    <property type="entry name" value="NB-ARC"/>
    <property type="match status" value="1"/>
</dbReference>
<organism evidence="4 5">
    <name type="scientific">Cladophialophora chaetospira</name>
    <dbReference type="NCBI Taxonomy" id="386627"/>
    <lineage>
        <taxon>Eukaryota</taxon>
        <taxon>Fungi</taxon>
        <taxon>Dikarya</taxon>
        <taxon>Ascomycota</taxon>
        <taxon>Pezizomycotina</taxon>
        <taxon>Eurotiomycetes</taxon>
        <taxon>Chaetothyriomycetidae</taxon>
        <taxon>Chaetothyriales</taxon>
        <taxon>Herpotrichiellaceae</taxon>
        <taxon>Cladophialophora</taxon>
    </lineage>
</organism>
<feature type="region of interest" description="Disordered" evidence="1">
    <location>
        <begin position="1065"/>
        <end position="1120"/>
    </location>
</feature>
<name>A0AA38X185_9EURO</name>
<dbReference type="PANTHER" id="PTHR47691:SF3">
    <property type="entry name" value="HTH-TYPE TRANSCRIPTIONAL REGULATOR RV0890C-RELATED"/>
    <property type="match status" value="1"/>
</dbReference>
<dbReference type="InterPro" id="IPR002182">
    <property type="entry name" value="NB-ARC"/>
</dbReference>
<dbReference type="EMBL" id="JAPDRK010000017">
    <property type="protein sequence ID" value="KAJ9604888.1"/>
    <property type="molecule type" value="Genomic_DNA"/>
</dbReference>
<keyword evidence="5" id="KW-1185">Reference proteome</keyword>
<dbReference type="InterPro" id="IPR056681">
    <property type="entry name" value="DUF7779"/>
</dbReference>
<feature type="region of interest" description="Disordered" evidence="1">
    <location>
        <begin position="279"/>
        <end position="327"/>
    </location>
</feature>
<reference evidence="4" key="1">
    <citation type="submission" date="2022-10" db="EMBL/GenBank/DDBJ databases">
        <title>Culturing micro-colonial fungi from biological soil crusts in the Mojave desert and describing Neophaeococcomyces mojavensis, and introducing the new genera and species Taxawa tesnikishii.</title>
        <authorList>
            <person name="Kurbessoian T."/>
            <person name="Stajich J.E."/>
        </authorList>
    </citation>
    <scope>NUCLEOTIDE SEQUENCE</scope>
    <source>
        <strain evidence="4">TK_41</strain>
    </source>
</reference>
<evidence type="ECO:0000313" key="4">
    <source>
        <dbReference type="EMBL" id="KAJ9604888.1"/>
    </source>
</evidence>
<sequence>MSGTLVTPHMTPATQEQRHEEWQRLEGHHRRNLMEATQNQLLLEVNTLEDLQGIVADLYGRNTGREQEESQLQHALDHLKSFASAITSASQYNPVACLVWGGIQAILQSADQHKQLSEEVVEMVTDLNNSIGSLQGCDNGLIQGHPGMQYALQEMFADFMNYCEHASAYFSRTYYGNILLNIFSSKPRRVLDTTRKRIHGNAERLRRFVRENTNSANVENARILQALPAGIADMPEAADAPLQDVVAKFPVTTVDKSRNSSFVGREDLLGEIVTAVERVQPAESANGSEETAASQSEHRSAASPDIVNGDSTRGLGGAGSTQTATASKKSLQTFKPAVCVLTGLGGIGKTQMAVEFYYRHRGEYDASFWVEAERDWTLASSYAQVADKLGLLPTKSTDSGGHNIQSKAIEESRKWLQTTNRRWLMIFDNVEDFRDLDRYLPYESRCNATVIITTQQPTIPSWLANTTTISVKEFDRETAGKCIFEYLEREETDADELEIASQLADHVGRLPLAMATIGGYLKRSEMSLAEFFEHIQHSASLWRRAPNIDETQSYARSLESVFTKAFADLKPPSRELLNVLAFLDPDSIPLDILENAIAEKAFEHIDSKYALDDCYWELRSRQLIRRDRSATGPYLSIHRVVQWNVLLDLTEDQEHRWQVFQQAFDIVKKMLPKTSPLAEPEPEVWPPYAKHGRQILELRTHCLWPEPKVDLPVEFAQILSDMGTYMWFSGKFPEGEEALNTAEDIMDADKAPREHPLRASLYVMHGVITSFEGVSQREHSFELRKLAYESRMDLLGKKPKVKRTREEDMLIFNVLSDMAFGEIQQENFDKVEEIMQKCLAQYKSWEADEMMIPFEYSKYYQLIAFCHMAAHRRVDAIEAIARCHELMQAAAGDGHPMAQLIKFCHANLLWHSQVEEGQQKALDINKAVLEHRRKLLGEFSHFTLESYSTCGKLCEESGELEKAREYLDTCLQRRKRAVWNEEGVARAQFRYARVLRKLADVDRTKSDANPARGDKLREDAENREKEVEKVIRRYRKDYPQYLPQSEDPEANLDQMVSFWSGRYTGQLKQPDMEPQGSIPDLSTRDLNLSSSNIPEADSPDTSFMDSTEFSTPEQQPVDEV</sequence>
<dbReference type="Pfam" id="PF25000">
    <property type="entry name" value="DUF7779"/>
    <property type="match status" value="1"/>
</dbReference>
<feature type="compositionally biased region" description="Polar residues" evidence="1">
    <location>
        <begin position="283"/>
        <end position="295"/>
    </location>
</feature>
<evidence type="ECO:0000256" key="1">
    <source>
        <dbReference type="SAM" id="MobiDB-lite"/>
    </source>
</evidence>
<dbReference type="SUPFAM" id="SSF52540">
    <property type="entry name" value="P-loop containing nucleoside triphosphate hydrolases"/>
    <property type="match status" value="1"/>
</dbReference>
<dbReference type="PRINTS" id="PR00364">
    <property type="entry name" value="DISEASERSIST"/>
</dbReference>
<dbReference type="InterPro" id="IPR011990">
    <property type="entry name" value="TPR-like_helical_dom_sf"/>
</dbReference>
<dbReference type="SUPFAM" id="SSF48452">
    <property type="entry name" value="TPR-like"/>
    <property type="match status" value="2"/>
</dbReference>
<dbReference type="Gene3D" id="3.40.50.300">
    <property type="entry name" value="P-loop containing nucleotide triphosphate hydrolases"/>
    <property type="match status" value="1"/>
</dbReference>
<protein>
    <recommendedName>
        <fullName evidence="6">NB-ARC domain-containing protein</fullName>
    </recommendedName>
</protein>